<evidence type="ECO:0000313" key="2">
    <source>
        <dbReference type="Proteomes" id="UP001159364"/>
    </source>
</evidence>
<dbReference type="PANTHER" id="PTHR33116:SF78">
    <property type="entry name" value="OS12G0587133 PROTEIN"/>
    <property type="match status" value="1"/>
</dbReference>
<protein>
    <submittedName>
        <fullName evidence="1">Uncharacterized protein</fullName>
    </submittedName>
</protein>
<dbReference type="EMBL" id="JAIWQS010000008">
    <property type="protein sequence ID" value="KAJ8898800.1"/>
    <property type="molecule type" value="Genomic_DNA"/>
</dbReference>
<organism evidence="1 2">
    <name type="scientific">Erythroxylum novogranatense</name>
    <dbReference type="NCBI Taxonomy" id="1862640"/>
    <lineage>
        <taxon>Eukaryota</taxon>
        <taxon>Viridiplantae</taxon>
        <taxon>Streptophyta</taxon>
        <taxon>Embryophyta</taxon>
        <taxon>Tracheophyta</taxon>
        <taxon>Spermatophyta</taxon>
        <taxon>Magnoliopsida</taxon>
        <taxon>eudicotyledons</taxon>
        <taxon>Gunneridae</taxon>
        <taxon>Pentapetalae</taxon>
        <taxon>rosids</taxon>
        <taxon>fabids</taxon>
        <taxon>Malpighiales</taxon>
        <taxon>Erythroxylaceae</taxon>
        <taxon>Erythroxylum</taxon>
    </lineage>
</organism>
<dbReference type="Proteomes" id="UP001159364">
    <property type="component" value="Linkage Group LG08"/>
</dbReference>
<comment type="caution">
    <text evidence="1">The sequence shown here is derived from an EMBL/GenBank/DDBJ whole genome shotgun (WGS) entry which is preliminary data.</text>
</comment>
<sequence>MKLKIVNWNASSLSLVGRITLGQSILSVMPLYAMQTANILIGSCRDMEKAIRGFVWHSNEESRKMSLVAWSTILKPKADGGLCFQDLHLVNNAFGMKVCWELFTKPTSLWVRVLASKYKFDSEAGLNPIQPNSSSPLWRLVCKNWDHMMTNVAWIVENGQYVHFWEHKWLPGLDLPLIELVVSQVPDSMRFRAVASFVTALGEWDWLLIYEQKVWFFYSNLSLDAWLFRNIADMQCYQTDVSWGVVFGVVIWLLWKRQNRAVLGDDSQPAALTVEVVCCVGTQQVVKIVAAVRVEQGLPGTRREERLGLWLTPSAGVFKLNTDASPAADGMAAYDGGVLRDNHAIWKRPDFDTNSWRL</sequence>
<gene>
    <name evidence="1" type="ORF">K2173_007225</name>
</gene>
<evidence type="ECO:0000313" key="1">
    <source>
        <dbReference type="EMBL" id="KAJ8898800.1"/>
    </source>
</evidence>
<dbReference type="PANTHER" id="PTHR33116">
    <property type="entry name" value="REVERSE TRANSCRIPTASE ZINC-BINDING DOMAIN-CONTAINING PROTEIN-RELATED-RELATED"/>
    <property type="match status" value="1"/>
</dbReference>
<dbReference type="AlphaFoldDB" id="A0AAV8U8K2"/>
<keyword evidence="2" id="KW-1185">Reference proteome</keyword>
<name>A0AAV8U8K2_9ROSI</name>
<proteinExistence type="predicted"/>
<accession>A0AAV8U8K2</accession>
<reference evidence="1 2" key="1">
    <citation type="submission" date="2021-09" db="EMBL/GenBank/DDBJ databases">
        <title>Genomic insights and catalytic innovation underlie evolution of tropane alkaloids biosynthesis.</title>
        <authorList>
            <person name="Wang Y.-J."/>
            <person name="Tian T."/>
            <person name="Huang J.-P."/>
            <person name="Huang S.-X."/>
        </authorList>
    </citation>
    <scope>NUCLEOTIDE SEQUENCE [LARGE SCALE GENOMIC DNA]</scope>
    <source>
        <strain evidence="1">KIB-2018</strain>
        <tissue evidence="1">Leaf</tissue>
    </source>
</reference>